<dbReference type="PANTHER" id="PTHR24276">
    <property type="entry name" value="POLYSERASE-RELATED"/>
    <property type="match status" value="1"/>
</dbReference>
<dbReference type="PROSITE" id="PS50240">
    <property type="entry name" value="TRYPSIN_DOM"/>
    <property type="match status" value="1"/>
</dbReference>
<protein>
    <submittedName>
        <fullName evidence="5">Serine protease</fullName>
    </submittedName>
</protein>
<dbReference type="GO" id="GO:0004252">
    <property type="term" value="F:serine-type endopeptidase activity"/>
    <property type="evidence" value="ECO:0007669"/>
    <property type="project" value="InterPro"/>
</dbReference>
<keyword evidence="2" id="KW-1015">Disulfide bond</keyword>
<dbReference type="Pfam" id="PF00089">
    <property type="entry name" value="Trypsin"/>
    <property type="match status" value="1"/>
</dbReference>
<dbReference type="PRINTS" id="PR00722">
    <property type="entry name" value="CHYMOTRYPSIN"/>
</dbReference>
<dbReference type="PANTHER" id="PTHR24276:SF98">
    <property type="entry name" value="FI18310P1-RELATED"/>
    <property type="match status" value="1"/>
</dbReference>
<feature type="domain" description="Peptidase S1" evidence="4">
    <location>
        <begin position="41"/>
        <end position="269"/>
    </location>
</feature>
<dbReference type="AlphaFoldDB" id="A0A7Y7B5P5"/>
<keyword evidence="5" id="KW-0378">Hydrolase</keyword>
<comment type="caution">
    <text evidence="5">The sequence shown here is derived from an EMBL/GenBank/DDBJ whole genome shotgun (WGS) entry which is preliminary data.</text>
</comment>
<dbReference type="CDD" id="cd00190">
    <property type="entry name" value="Tryp_SPc"/>
    <property type="match status" value="1"/>
</dbReference>
<dbReference type="SMART" id="SM00020">
    <property type="entry name" value="Tryp_SPc"/>
    <property type="match status" value="1"/>
</dbReference>
<reference evidence="5 6" key="1">
    <citation type="submission" date="2020-04" db="EMBL/GenBank/DDBJ databases">
        <title>Draft Genome Sequence of Streptomyces morookaense DSM 40503, an 8-azaguanine-producing strain.</title>
        <authorList>
            <person name="Qi J."/>
            <person name="Gao J.-M."/>
        </authorList>
    </citation>
    <scope>NUCLEOTIDE SEQUENCE [LARGE SCALE GENOMIC DNA]</scope>
    <source>
        <strain evidence="5 6">DSM 40503</strain>
    </source>
</reference>
<dbReference type="InterPro" id="IPR043504">
    <property type="entry name" value="Peptidase_S1_PA_chymotrypsin"/>
</dbReference>
<organism evidence="5 6">
    <name type="scientific">Streptomyces morookaense</name>
    <name type="common">Streptoverticillium morookaense</name>
    <dbReference type="NCBI Taxonomy" id="1970"/>
    <lineage>
        <taxon>Bacteria</taxon>
        <taxon>Bacillati</taxon>
        <taxon>Actinomycetota</taxon>
        <taxon>Actinomycetes</taxon>
        <taxon>Kitasatosporales</taxon>
        <taxon>Streptomycetaceae</taxon>
        <taxon>Streptomyces</taxon>
    </lineage>
</organism>
<feature type="chain" id="PRO_5030553623" evidence="3">
    <location>
        <begin position="33"/>
        <end position="270"/>
    </location>
</feature>
<gene>
    <name evidence="5" type="ORF">HG542_17740</name>
</gene>
<keyword evidence="5" id="KW-0645">Protease</keyword>
<evidence type="ECO:0000256" key="3">
    <source>
        <dbReference type="SAM" id="SignalP"/>
    </source>
</evidence>
<dbReference type="EMBL" id="JABBXF010000038">
    <property type="protein sequence ID" value="NVK79498.1"/>
    <property type="molecule type" value="Genomic_DNA"/>
</dbReference>
<proteinExistence type="inferred from homology"/>
<dbReference type="InterPro" id="IPR001254">
    <property type="entry name" value="Trypsin_dom"/>
</dbReference>
<comment type="similarity">
    <text evidence="1">Belongs to the peptidase S1 family.</text>
</comment>
<dbReference type="InterPro" id="IPR018114">
    <property type="entry name" value="TRYPSIN_HIS"/>
</dbReference>
<dbReference type="InterPro" id="IPR009003">
    <property type="entry name" value="Peptidase_S1_PA"/>
</dbReference>
<evidence type="ECO:0000313" key="5">
    <source>
        <dbReference type="EMBL" id="NVK79498.1"/>
    </source>
</evidence>
<keyword evidence="6" id="KW-1185">Reference proteome</keyword>
<name>A0A7Y7B5P5_STRMO</name>
<evidence type="ECO:0000259" key="4">
    <source>
        <dbReference type="PROSITE" id="PS50240"/>
    </source>
</evidence>
<sequence>MRRISLWRRWRWAAPAAAALALTIALITPAGAAPAPPTSSVIGGSDAEIRDFPWMVAVSYAPSIGDQYSGMFCGGTLVAPRKVVTAAHCAKGLKPGELKAVLGRGDLADHASGRVLDVSAVWIHPGYYDVWNGNDVAVLTLTEDAGAPVLPVGTSDDDLYRAGTPGTLLGWGLTGDHAPRITHLQRGRVAVSEDHLCDVEYPDFDPETMVCAGSPTTRQCKGDSGGPLVINGRLAGIVSFGREPCTPVKLPGVLVRVAKYADDIRRQIDN</sequence>
<dbReference type="InterPro" id="IPR050430">
    <property type="entry name" value="Peptidase_S1"/>
</dbReference>
<dbReference type="Proteomes" id="UP000587462">
    <property type="component" value="Unassembled WGS sequence"/>
</dbReference>
<dbReference type="SUPFAM" id="SSF50494">
    <property type="entry name" value="Trypsin-like serine proteases"/>
    <property type="match status" value="1"/>
</dbReference>
<dbReference type="InterPro" id="IPR001314">
    <property type="entry name" value="Peptidase_S1A"/>
</dbReference>
<evidence type="ECO:0000256" key="2">
    <source>
        <dbReference type="ARBA" id="ARBA00023157"/>
    </source>
</evidence>
<accession>A0A7Y7B5P5</accession>
<keyword evidence="3" id="KW-0732">Signal</keyword>
<dbReference type="PROSITE" id="PS00134">
    <property type="entry name" value="TRYPSIN_HIS"/>
    <property type="match status" value="1"/>
</dbReference>
<evidence type="ECO:0000256" key="1">
    <source>
        <dbReference type="ARBA" id="ARBA00007664"/>
    </source>
</evidence>
<dbReference type="RefSeq" id="WP_171082593.1">
    <property type="nucleotide sequence ID" value="NZ_BNBU01000001.1"/>
</dbReference>
<dbReference type="Gene3D" id="2.40.10.10">
    <property type="entry name" value="Trypsin-like serine proteases"/>
    <property type="match status" value="1"/>
</dbReference>
<dbReference type="FunFam" id="2.40.10.10:FF:000068">
    <property type="entry name" value="transmembrane protease serine 2"/>
    <property type="match status" value="1"/>
</dbReference>
<feature type="signal peptide" evidence="3">
    <location>
        <begin position="1"/>
        <end position="32"/>
    </location>
</feature>
<evidence type="ECO:0000313" key="6">
    <source>
        <dbReference type="Proteomes" id="UP000587462"/>
    </source>
</evidence>
<dbReference type="GO" id="GO:0006508">
    <property type="term" value="P:proteolysis"/>
    <property type="evidence" value="ECO:0007669"/>
    <property type="project" value="UniProtKB-KW"/>
</dbReference>